<dbReference type="PANTHER" id="PTHR38781">
    <property type="entry name" value="ANTITOXIN DINJ-RELATED"/>
    <property type="match status" value="1"/>
</dbReference>
<dbReference type="PIRSF" id="PIRSF003108">
    <property type="entry name" value="DinJ"/>
    <property type="match status" value="1"/>
</dbReference>
<evidence type="ECO:0000256" key="2">
    <source>
        <dbReference type="ARBA" id="ARBA00022649"/>
    </source>
</evidence>
<organism evidence="3 4">
    <name type="scientific">Thiomicrorhabdus marina</name>
    <dbReference type="NCBI Taxonomy" id="2818442"/>
    <lineage>
        <taxon>Bacteria</taxon>
        <taxon>Pseudomonadati</taxon>
        <taxon>Pseudomonadota</taxon>
        <taxon>Gammaproteobacteria</taxon>
        <taxon>Thiotrichales</taxon>
        <taxon>Piscirickettsiaceae</taxon>
        <taxon>Thiomicrorhabdus</taxon>
    </lineage>
</organism>
<gene>
    <name evidence="3" type="ORF">J3998_06560</name>
</gene>
<evidence type="ECO:0000313" key="3">
    <source>
        <dbReference type="EMBL" id="MBO1927235.1"/>
    </source>
</evidence>
<dbReference type="PANTHER" id="PTHR38781:SF1">
    <property type="entry name" value="ANTITOXIN DINJ-RELATED"/>
    <property type="match status" value="1"/>
</dbReference>
<accession>A0ABS3Q5V9</accession>
<dbReference type="EMBL" id="JAGETV010000008">
    <property type="protein sequence ID" value="MBO1927235.1"/>
    <property type="molecule type" value="Genomic_DNA"/>
</dbReference>
<evidence type="ECO:0000256" key="1">
    <source>
        <dbReference type="ARBA" id="ARBA00010562"/>
    </source>
</evidence>
<proteinExistence type="inferred from homology"/>
<dbReference type="InterPro" id="IPR007337">
    <property type="entry name" value="RelB/DinJ"/>
</dbReference>
<name>A0ABS3Q5V9_9GAMM</name>
<dbReference type="InterPro" id="IPR026262">
    <property type="entry name" value="DinJ"/>
</dbReference>
<dbReference type="Proteomes" id="UP000664835">
    <property type="component" value="Unassembled WGS sequence"/>
</dbReference>
<comment type="similarity">
    <text evidence="1">Belongs to the RelB/DinJ antitoxin family.</text>
</comment>
<dbReference type="Gene3D" id="1.10.1220.10">
    <property type="entry name" value="Met repressor-like"/>
    <property type="match status" value="1"/>
</dbReference>
<evidence type="ECO:0000313" key="4">
    <source>
        <dbReference type="Proteomes" id="UP000664835"/>
    </source>
</evidence>
<protein>
    <submittedName>
        <fullName evidence="3">Type II toxin-antitoxin system RelB/DinJ family antitoxin</fullName>
    </submittedName>
</protein>
<keyword evidence="2" id="KW-1277">Toxin-antitoxin system</keyword>
<sequence>MKVDVLTTRIDHDTKIAFNQVCQDMGLTASQAIKLFAKAVINHGGIPFEIKASQPNLNTQAAINELNQGQGQKIKSLDELGV</sequence>
<dbReference type="InterPro" id="IPR013321">
    <property type="entry name" value="Arc_rbn_hlx_hlx"/>
</dbReference>
<reference evidence="3 4" key="1">
    <citation type="submission" date="2021-03" db="EMBL/GenBank/DDBJ databases">
        <title>Thiomicrorhabdus sp.nov.,novel sulfur-oxidizing bacteria isolated from coastal sediment.</title>
        <authorList>
            <person name="Liu X."/>
        </authorList>
    </citation>
    <scope>NUCLEOTIDE SEQUENCE [LARGE SCALE GENOMIC DNA]</scope>
    <source>
        <strain evidence="3 4">6S2-11</strain>
    </source>
</reference>
<dbReference type="Pfam" id="PF04221">
    <property type="entry name" value="RelB"/>
    <property type="match status" value="1"/>
</dbReference>
<dbReference type="NCBIfam" id="TIGR02384">
    <property type="entry name" value="RelB_DinJ"/>
    <property type="match status" value="1"/>
</dbReference>
<dbReference type="RefSeq" id="WP_208148891.1">
    <property type="nucleotide sequence ID" value="NZ_JAGETV010000008.1"/>
</dbReference>
<keyword evidence="4" id="KW-1185">Reference proteome</keyword>
<comment type="caution">
    <text evidence="3">The sequence shown here is derived from an EMBL/GenBank/DDBJ whole genome shotgun (WGS) entry which is preliminary data.</text>
</comment>